<evidence type="ECO:0000313" key="4">
    <source>
        <dbReference type="Proteomes" id="UP000006056"/>
    </source>
</evidence>
<reference evidence="3 4" key="1">
    <citation type="submission" date="2012-06" db="EMBL/GenBank/DDBJ databases">
        <title>Complete genome of Terriglobus roseus DSM 18391.</title>
        <authorList>
            <consortium name="US DOE Joint Genome Institute (JGI-PGF)"/>
            <person name="Lucas S."/>
            <person name="Copeland A."/>
            <person name="Lapidus A."/>
            <person name="Glavina del Rio T."/>
            <person name="Dalin E."/>
            <person name="Tice H."/>
            <person name="Bruce D."/>
            <person name="Goodwin L."/>
            <person name="Pitluck S."/>
            <person name="Peters L."/>
            <person name="Mikhailova N."/>
            <person name="Munk A.C.C."/>
            <person name="Kyrpides N."/>
            <person name="Mavromatis K."/>
            <person name="Ivanova N."/>
            <person name="Brettin T."/>
            <person name="Detter J.C."/>
            <person name="Han C."/>
            <person name="Larimer F."/>
            <person name="Land M."/>
            <person name="Hauser L."/>
            <person name="Markowitz V."/>
            <person name="Cheng J.-F."/>
            <person name="Hugenholtz P."/>
            <person name="Woyke T."/>
            <person name="Wu D."/>
            <person name="Brambilla E."/>
            <person name="Klenk H.-P."/>
            <person name="Eisen J.A."/>
        </authorList>
    </citation>
    <scope>NUCLEOTIDE SEQUENCE [LARGE SCALE GENOMIC DNA]</scope>
    <source>
        <strain evidence="4">DSM 18391 / NRRL B-41598 / KBS 63</strain>
    </source>
</reference>
<dbReference type="HOGENOM" id="CLU_147162_13_1_0"/>
<dbReference type="PANTHER" id="PTHR33755">
    <property type="entry name" value="TOXIN PARE1-RELATED"/>
    <property type="match status" value="1"/>
</dbReference>
<keyword evidence="4" id="KW-1185">Reference proteome</keyword>
<dbReference type="PANTHER" id="PTHR33755:SF7">
    <property type="entry name" value="TOXIN MODULE OF TOXIN-ANTITOXIN SYSTEM RELE_STBE FAMILY"/>
    <property type="match status" value="1"/>
</dbReference>
<organism evidence="3 4">
    <name type="scientific">Terriglobus roseus (strain DSM 18391 / NRRL B-41598 / KBS 63)</name>
    <dbReference type="NCBI Taxonomy" id="926566"/>
    <lineage>
        <taxon>Bacteria</taxon>
        <taxon>Pseudomonadati</taxon>
        <taxon>Acidobacteriota</taxon>
        <taxon>Terriglobia</taxon>
        <taxon>Terriglobales</taxon>
        <taxon>Acidobacteriaceae</taxon>
        <taxon>Terriglobus</taxon>
    </lineage>
</organism>
<dbReference type="InterPro" id="IPR051803">
    <property type="entry name" value="TA_system_RelE-like_toxin"/>
</dbReference>
<dbReference type="STRING" id="926566.Terro_1404"/>
<proteinExistence type="inferred from homology"/>
<dbReference type="EMBL" id="CP003379">
    <property type="protein sequence ID" value="AFL87713.1"/>
    <property type="molecule type" value="Genomic_DNA"/>
</dbReference>
<dbReference type="Gene3D" id="3.30.2310.20">
    <property type="entry name" value="RelE-like"/>
    <property type="match status" value="1"/>
</dbReference>
<dbReference type="Proteomes" id="UP000006056">
    <property type="component" value="Chromosome"/>
</dbReference>
<dbReference type="InterPro" id="IPR035093">
    <property type="entry name" value="RelE/ParE_toxin_dom_sf"/>
</dbReference>
<comment type="similarity">
    <text evidence="1">Belongs to the RelE toxin family.</text>
</comment>
<dbReference type="AlphaFoldDB" id="I3ZEP5"/>
<sequence length="99" mass="11306">MPHLSWSPKTFDDFDRLYAHLVAVKSRATALRALMDIQSGARILETFPLLGRRVPGHISRREWVVRFGHGAYIVIYEVKTDTVIILTVRHSREAPAPAR</sequence>
<dbReference type="InterPro" id="IPR007712">
    <property type="entry name" value="RelE/ParE_toxin"/>
</dbReference>
<name>I3ZEP5_TERRK</name>
<evidence type="ECO:0000256" key="2">
    <source>
        <dbReference type="ARBA" id="ARBA00022649"/>
    </source>
</evidence>
<dbReference type="KEGG" id="trs:Terro_1404"/>
<gene>
    <name evidence="3" type="ordered locus">Terro_1404</name>
</gene>
<evidence type="ECO:0000256" key="1">
    <source>
        <dbReference type="ARBA" id="ARBA00006226"/>
    </source>
</evidence>
<protein>
    <submittedName>
        <fullName evidence="3">Plasmid stabilization system protein</fullName>
    </submittedName>
</protein>
<dbReference type="OrthoDB" id="121597at2"/>
<evidence type="ECO:0000313" key="3">
    <source>
        <dbReference type="EMBL" id="AFL87713.1"/>
    </source>
</evidence>
<accession>I3ZEP5</accession>
<keyword evidence="2" id="KW-1277">Toxin-antitoxin system</keyword>
<dbReference type="Pfam" id="PF05016">
    <property type="entry name" value="ParE_toxin"/>
    <property type="match status" value="1"/>
</dbReference>
<dbReference type="RefSeq" id="WP_014785282.1">
    <property type="nucleotide sequence ID" value="NC_018014.1"/>
</dbReference>
<dbReference type="eggNOG" id="COG3668">
    <property type="taxonomic scope" value="Bacteria"/>
</dbReference>